<proteinExistence type="predicted"/>
<organism evidence="1 2">
    <name type="scientific">Filobacillus milosensis</name>
    <dbReference type="NCBI Taxonomy" id="94137"/>
    <lineage>
        <taxon>Bacteria</taxon>
        <taxon>Bacillati</taxon>
        <taxon>Bacillota</taxon>
        <taxon>Bacilli</taxon>
        <taxon>Bacillales</taxon>
        <taxon>Bacillaceae</taxon>
        <taxon>Filobacillus</taxon>
    </lineage>
</organism>
<dbReference type="OrthoDB" id="2615349at2"/>
<dbReference type="InterPro" id="IPR058870">
    <property type="entry name" value="YuzC"/>
</dbReference>
<sequence>MRPKYDLNSPNIPYYYYPWYDVYHMYNAGNVPRYPDLDPTQFTQSAEAFRDLLNDASDILRQLSNSEKFAYEVMDAAQHSETQKVKQLLESTGIHNQVEVQYNPDGIKMTMRTNTQGTDCCHLSMNLRW</sequence>
<keyword evidence="2" id="KW-1185">Reference proteome</keyword>
<protein>
    <submittedName>
        <fullName evidence="1">Uncharacterized protein</fullName>
    </submittedName>
</protein>
<evidence type="ECO:0000313" key="2">
    <source>
        <dbReference type="Proteomes" id="UP000297975"/>
    </source>
</evidence>
<dbReference type="Proteomes" id="UP000297975">
    <property type="component" value="Unassembled WGS sequence"/>
</dbReference>
<accession>A0A4Y8ISM7</accession>
<gene>
    <name evidence="1" type="ORF">E3U55_08085</name>
</gene>
<name>A0A4Y8ISM7_9BACI</name>
<comment type="caution">
    <text evidence="1">The sequence shown here is derived from an EMBL/GenBank/DDBJ whole genome shotgun (WGS) entry which is preliminary data.</text>
</comment>
<dbReference type="RefSeq" id="WP_134339920.1">
    <property type="nucleotide sequence ID" value="NZ_SOPW01000007.1"/>
</dbReference>
<dbReference type="Pfam" id="PF26344">
    <property type="entry name" value="YuzC"/>
    <property type="match status" value="1"/>
</dbReference>
<evidence type="ECO:0000313" key="1">
    <source>
        <dbReference type="EMBL" id="TFB21777.1"/>
    </source>
</evidence>
<reference evidence="1 2" key="1">
    <citation type="submission" date="2019-03" db="EMBL/GenBank/DDBJ databases">
        <authorList>
            <person name="He R.-H."/>
        </authorList>
    </citation>
    <scope>NUCLEOTIDE SEQUENCE [LARGE SCALE GENOMIC DNA]</scope>
    <source>
        <strain evidence="2">SH 714</strain>
    </source>
</reference>
<dbReference type="AlphaFoldDB" id="A0A4Y8ISM7"/>
<dbReference type="EMBL" id="SOPW01000007">
    <property type="protein sequence ID" value="TFB21777.1"/>
    <property type="molecule type" value="Genomic_DNA"/>
</dbReference>